<evidence type="ECO:0000313" key="3">
    <source>
        <dbReference type="EMBL" id="OMP10076.1"/>
    </source>
</evidence>
<organism evidence="3 4">
    <name type="scientific">Corchorus olitorius</name>
    <dbReference type="NCBI Taxonomy" id="93759"/>
    <lineage>
        <taxon>Eukaryota</taxon>
        <taxon>Viridiplantae</taxon>
        <taxon>Streptophyta</taxon>
        <taxon>Embryophyta</taxon>
        <taxon>Tracheophyta</taxon>
        <taxon>Spermatophyta</taxon>
        <taxon>Magnoliopsida</taxon>
        <taxon>eudicotyledons</taxon>
        <taxon>Gunneridae</taxon>
        <taxon>Pentapetalae</taxon>
        <taxon>rosids</taxon>
        <taxon>malvids</taxon>
        <taxon>Malvales</taxon>
        <taxon>Malvaceae</taxon>
        <taxon>Grewioideae</taxon>
        <taxon>Apeibeae</taxon>
        <taxon>Corchorus</taxon>
    </lineage>
</organism>
<feature type="transmembrane region" description="Helical" evidence="2">
    <location>
        <begin position="20"/>
        <end position="37"/>
    </location>
</feature>
<evidence type="ECO:0000256" key="1">
    <source>
        <dbReference type="SAM" id="MobiDB-lite"/>
    </source>
</evidence>
<evidence type="ECO:0000256" key="2">
    <source>
        <dbReference type="SAM" id="Phobius"/>
    </source>
</evidence>
<sequence length="84" mass="9563">MTRAFDTRIPVISPSNRLQTLGFCSTLYLSSIAWFILNSGEKMKRDCDDQKGEKTVFSRIGRESGKMSVGDKEGERRKEKMGRV</sequence>
<keyword evidence="2" id="KW-0812">Transmembrane</keyword>
<dbReference type="AlphaFoldDB" id="A0A1R3KSL8"/>
<keyword evidence="2" id="KW-0472">Membrane</keyword>
<feature type="region of interest" description="Disordered" evidence="1">
    <location>
        <begin position="59"/>
        <end position="84"/>
    </location>
</feature>
<comment type="caution">
    <text evidence="3">The sequence shown here is derived from an EMBL/GenBank/DDBJ whole genome shotgun (WGS) entry which is preliminary data.</text>
</comment>
<keyword evidence="4" id="KW-1185">Reference proteome</keyword>
<name>A0A1R3KSL8_9ROSI</name>
<accession>A0A1R3KSL8</accession>
<dbReference type="Proteomes" id="UP000187203">
    <property type="component" value="Unassembled WGS sequence"/>
</dbReference>
<dbReference type="EMBL" id="AWUE01012047">
    <property type="protein sequence ID" value="OMP10076.1"/>
    <property type="molecule type" value="Genomic_DNA"/>
</dbReference>
<evidence type="ECO:0000313" key="4">
    <source>
        <dbReference type="Proteomes" id="UP000187203"/>
    </source>
</evidence>
<proteinExistence type="predicted"/>
<gene>
    <name evidence="3" type="ORF">COLO4_04845</name>
</gene>
<keyword evidence="2" id="KW-1133">Transmembrane helix</keyword>
<reference evidence="4" key="1">
    <citation type="submission" date="2013-09" db="EMBL/GenBank/DDBJ databases">
        <title>Corchorus olitorius genome sequencing.</title>
        <authorList>
            <person name="Alam M."/>
            <person name="Haque M.S."/>
            <person name="Islam M.S."/>
            <person name="Emdad E.M."/>
            <person name="Islam M.M."/>
            <person name="Ahmed B."/>
            <person name="Halim A."/>
            <person name="Hossen Q.M.M."/>
            <person name="Hossain M.Z."/>
            <person name="Ahmed R."/>
            <person name="Khan M.M."/>
            <person name="Islam R."/>
            <person name="Rashid M.M."/>
            <person name="Khan S.A."/>
            <person name="Rahman M.S."/>
            <person name="Alam M."/>
            <person name="Yahiya A.S."/>
            <person name="Khan M.S."/>
            <person name="Azam M.S."/>
            <person name="Haque T."/>
            <person name="Lashkar M.Z.H."/>
            <person name="Akhand A.I."/>
            <person name="Morshed G."/>
            <person name="Roy S."/>
            <person name="Uddin K.S."/>
            <person name="Rabeya T."/>
            <person name="Hossain A.S."/>
            <person name="Chowdhury A."/>
            <person name="Snigdha A.R."/>
            <person name="Mortoza M.S."/>
            <person name="Matin S.A."/>
            <person name="Hoque S.M.E."/>
            <person name="Islam M.K."/>
            <person name="Roy D.K."/>
            <person name="Haider R."/>
            <person name="Moosa M.M."/>
            <person name="Elias S.M."/>
            <person name="Hasan A.M."/>
            <person name="Jahan S."/>
            <person name="Shafiuddin M."/>
            <person name="Mahmood N."/>
            <person name="Shommy N.S."/>
        </authorList>
    </citation>
    <scope>NUCLEOTIDE SEQUENCE [LARGE SCALE GENOMIC DNA]</scope>
    <source>
        <strain evidence="4">cv. O-4</strain>
    </source>
</reference>
<protein>
    <submittedName>
        <fullName evidence="3">Uncharacterized protein</fullName>
    </submittedName>
</protein>